<feature type="domain" description="HTH gntR-type" evidence="4">
    <location>
        <begin position="10"/>
        <end position="78"/>
    </location>
</feature>
<dbReference type="CDD" id="cd07377">
    <property type="entry name" value="WHTH_GntR"/>
    <property type="match status" value="1"/>
</dbReference>
<dbReference type="Proteomes" id="UP001519887">
    <property type="component" value="Unassembled WGS sequence"/>
</dbReference>
<sequence>MAEVNRLNRLPLYLQLKEVIIEKIDNGEWLPGDKIPTEESLQKQFDISRITVRQAITDLVVSGSLTRMQGKGTFVAEPKLENIRPELTSFTHEMSENHLVGSLVLDCSNVMASERLRRKFDLPPNSEVMKLERIRLVDGLPIGVNKVFLNTSITPQAHLSKYDFSSHSLYAALALEGVELSEAEETVEASLADDLQASLLNIPVGAPILLLTRLTKLKDGRTYEYAEMVFRADKYKYTIKLNLKS</sequence>
<dbReference type="Gene3D" id="3.40.1410.10">
    <property type="entry name" value="Chorismate lyase-like"/>
    <property type="match status" value="1"/>
</dbReference>
<name>A0ABS7C530_9BACL</name>
<dbReference type="SMART" id="SM00866">
    <property type="entry name" value="UTRA"/>
    <property type="match status" value="1"/>
</dbReference>
<dbReference type="EMBL" id="JAHZIK010000471">
    <property type="protein sequence ID" value="MBW7455980.1"/>
    <property type="molecule type" value="Genomic_DNA"/>
</dbReference>
<proteinExistence type="predicted"/>
<evidence type="ECO:0000256" key="2">
    <source>
        <dbReference type="ARBA" id="ARBA00023125"/>
    </source>
</evidence>
<accession>A0ABS7C530</accession>
<evidence type="ECO:0000313" key="5">
    <source>
        <dbReference type="EMBL" id="MBW7455980.1"/>
    </source>
</evidence>
<dbReference type="InterPro" id="IPR000524">
    <property type="entry name" value="Tscrpt_reg_HTH_GntR"/>
</dbReference>
<protein>
    <submittedName>
        <fullName evidence="5">GntR family transcriptional regulator</fullName>
    </submittedName>
</protein>
<comment type="caution">
    <text evidence="5">The sequence shown here is derived from an EMBL/GenBank/DDBJ whole genome shotgun (WGS) entry which is preliminary data.</text>
</comment>
<dbReference type="Gene3D" id="1.10.10.10">
    <property type="entry name" value="Winged helix-like DNA-binding domain superfamily/Winged helix DNA-binding domain"/>
    <property type="match status" value="1"/>
</dbReference>
<evidence type="ECO:0000256" key="3">
    <source>
        <dbReference type="ARBA" id="ARBA00023163"/>
    </source>
</evidence>
<dbReference type="SMART" id="SM00345">
    <property type="entry name" value="HTH_GNTR"/>
    <property type="match status" value="1"/>
</dbReference>
<reference evidence="5 6" key="1">
    <citation type="submission" date="2021-07" db="EMBL/GenBank/DDBJ databases">
        <title>Paenibacillus radiodurans sp. nov., isolated from the southeastern edge of Tengger Desert.</title>
        <authorList>
            <person name="Zhang G."/>
        </authorList>
    </citation>
    <scope>NUCLEOTIDE SEQUENCE [LARGE SCALE GENOMIC DNA]</scope>
    <source>
        <strain evidence="5 6">CCM 7311</strain>
    </source>
</reference>
<dbReference type="PRINTS" id="PR00035">
    <property type="entry name" value="HTHGNTR"/>
</dbReference>
<dbReference type="RefSeq" id="WP_210046481.1">
    <property type="nucleotide sequence ID" value="NZ_JBHLVU010000030.1"/>
</dbReference>
<dbReference type="InterPro" id="IPR011663">
    <property type="entry name" value="UTRA"/>
</dbReference>
<keyword evidence="2" id="KW-0238">DNA-binding</keyword>
<evidence type="ECO:0000313" key="6">
    <source>
        <dbReference type="Proteomes" id="UP001519887"/>
    </source>
</evidence>
<dbReference type="InterPro" id="IPR050679">
    <property type="entry name" value="Bact_HTH_transcr_reg"/>
</dbReference>
<dbReference type="InterPro" id="IPR028978">
    <property type="entry name" value="Chorismate_lyase_/UTRA_dom_sf"/>
</dbReference>
<keyword evidence="6" id="KW-1185">Reference proteome</keyword>
<dbReference type="PANTHER" id="PTHR44846">
    <property type="entry name" value="MANNOSYL-D-GLYCERATE TRANSPORT/METABOLISM SYSTEM REPRESSOR MNGR-RELATED"/>
    <property type="match status" value="1"/>
</dbReference>
<gene>
    <name evidence="5" type="ORF">K0U00_18280</name>
</gene>
<dbReference type="PROSITE" id="PS50949">
    <property type="entry name" value="HTH_GNTR"/>
    <property type="match status" value="1"/>
</dbReference>
<dbReference type="InterPro" id="IPR036390">
    <property type="entry name" value="WH_DNA-bd_sf"/>
</dbReference>
<evidence type="ECO:0000259" key="4">
    <source>
        <dbReference type="PROSITE" id="PS50949"/>
    </source>
</evidence>
<dbReference type="SUPFAM" id="SSF46785">
    <property type="entry name" value="Winged helix' DNA-binding domain"/>
    <property type="match status" value="1"/>
</dbReference>
<dbReference type="PANTHER" id="PTHR44846:SF1">
    <property type="entry name" value="MANNOSYL-D-GLYCERATE TRANSPORT_METABOLISM SYSTEM REPRESSOR MNGR-RELATED"/>
    <property type="match status" value="1"/>
</dbReference>
<dbReference type="InterPro" id="IPR036388">
    <property type="entry name" value="WH-like_DNA-bd_sf"/>
</dbReference>
<dbReference type="Pfam" id="PF00392">
    <property type="entry name" value="GntR"/>
    <property type="match status" value="1"/>
</dbReference>
<dbReference type="Pfam" id="PF07702">
    <property type="entry name" value="UTRA"/>
    <property type="match status" value="1"/>
</dbReference>
<keyword evidence="3" id="KW-0804">Transcription</keyword>
<keyword evidence="1" id="KW-0805">Transcription regulation</keyword>
<evidence type="ECO:0000256" key="1">
    <source>
        <dbReference type="ARBA" id="ARBA00023015"/>
    </source>
</evidence>
<dbReference type="SUPFAM" id="SSF64288">
    <property type="entry name" value="Chorismate lyase-like"/>
    <property type="match status" value="1"/>
</dbReference>
<organism evidence="5 6">
    <name type="scientific">Paenibacillus sepulcri</name>
    <dbReference type="NCBI Taxonomy" id="359917"/>
    <lineage>
        <taxon>Bacteria</taxon>
        <taxon>Bacillati</taxon>
        <taxon>Bacillota</taxon>
        <taxon>Bacilli</taxon>
        <taxon>Bacillales</taxon>
        <taxon>Paenibacillaceae</taxon>
        <taxon>Paenibacillus</taxon>
    </lineage>
</organism>